<keyword evidence="1" id="KW-1133">Transmembrane helix</keyword>
<keyword evidence="3" id="KW-1185">Reference proteome</keyword>
<protein>
    <submittedName>
        <fullName evidence="2">Uncharacterized protein</fullName>
    </submittedName>
</protein>
<evidence type="ECO:0000313" key="2">
    <source>
        <dbReference type="EMBL" id="RGE39733.1"/>
    </source>
</evidence>
<organism evidence="2 3">
    <name type="scientific">Comamonas testosteroni</name>
    <name type="common">Pseudomonas testosteroni</name>
    <dbReference type="NCBI Taxonomy" id="285"/>
    <lineage>
        <taxon>Bacteria</taxon>
        <taxon>Pseudomonadati</taxon>
        <taxon>Pseudomonadota</taxon>
        <taxon>Betaproteobacteria</taxon>
        <taxon>Burkholderiales</taxon>
        <taxon>Comamonadaceae</taxon>
        <taxon>Comamonas</taxon>
    </lineage>
</organism>
<feature type="transmembrane region" description="Helical" evidence="1">
    <location>
        <begin position="43"/>
        <end position="72"/>
    </location>
</feature>
<dbReference type="Proteomes" id="UP000261948">
    <property type="component" value="Unassembled WGS sequence"/>
</dbReference>
<comment type="caution">
    <text evidence="2">The sequence shown here is derived from an EMBL/GenBank/DDBJ whole genome shotgun (WGS) entry which is preliminary data.</text>
</comment>
<dbReference type="OrthoDB" id="8858166at2"/>
<dbReference type="EMBL" id="QURR01000046">
    <property type="protein sequence ID" value="RGE39733.1"/>
    <property type="molecule type" value="Genomic_DNA"/>
</dbReference>
<keyword evidence="1" id="KW-0812">Transmembrane</keyword>
<name>A0A373F6B9_COMTE</name>
<reference evidence="2 3" key="1">
    <citation type="submission" date="2018-08" db="EMBL/GenBank/DDBJ databases">
        <title>Comamonas testosteroni strain SWCO2.</title>
        <authorList>
            <person name="Jiang N."/>
            <person name="Zhang X.Z."/>
        </authorList>
    </citation>
    <scope>NUCLEOTIDE SEQUENCE [LARGE SCALE GENOMIC DNA]</scope>
    <source>
        <strain evidence="2 3">SWCO2</strain>
    </source>
</reference>
<sequence>MKWLATAFLAIAFAVLSFNAFIGNDLSRSKSSNRLVSMLVEGYTWLIGVIGATPAGVVFALCAVGIVLIAVIDGRRKPHLM</sequence>
<proteinExistence type="predicted"/>
<keyword evidence="1" id="KW-0472">Membrane</keyword>
<evidence type="ECO:0000256" key="1">
    <source>
        <dbReference type="SAM" id="Phobius"/>
    </source>
</evidence>
<dbReference type="AlphaFoldDB" id="A0A373F6B9"/>
<evidence type="ECO:0000313" key="3">
    <source>
        <dbReference type="Proteomes" id="UP000261948"/>
    </source>
</evidence>
<gene>
    <name evidence="2" type="ORF">DZC30_21480</name>
</gene>
<accession>A0A373F6B9</accession>